<evidence type="ECO:0000256" key="14">
    <source>
        <dbReference type="RuleBase" id="RU366012"/>
    </source>
</evidence>
<evidence type="ECO:0000256" key="8">
    <source>
        <dbReference type="ARBA" id="ARBA00023053"/>
    </source>
</evidence>
<evidence type="ECO:0000256" key="13">
    <source>
        <dbReference type="RuleBase" id="RU362091"/>
    </source>
</evidence>
<dbReference type="Proteomes" id="UP001595823">
    <property type="component" value="Unassembled WGS sequence"/>
</dbReference>
<evidence type="ECO:0000256" key="1">
    <source>
        <dbReference type="ARBA" id="ARBA00004651"/>
    </source>
</evidence>
<evidence type="ECO:0000256" key="6">
    <source>
        <dbReference type="ARBA" id="ARBA00022847"/>
    </source>
</evidence>
<keyword evidence="9 14" id="KW-0406">Ion transport</keyword>
<reference evidence="16" key="1">
    <citation type="journal article" date="2019" name="Int. J. Syst. Evol. Microbiol.">
        <title>The Global Catalogue of Microorganisms (GCM) 10K type strain sequencing project: providing services to taxonomists for standard genome sequencing and annotation.</title>
        <authorList>
            <consortium name="The Broad Institute Genomics Platform"/>
            <consortium name="The Broad Institute Genome Sequencing Center for Infectious Disease"/>
            <person name="Wu L."/>
            <person name="Ma J."/>
        </authorList>
    </citation>
    <scope>NUCLEOTIDE SEQUENCE [LARGE SCALE GENOMIC DNA]</scope>
    <source>
        <strain evidence="16">IBRC-M 10908</strain>
    </source>
</reference>
<comment type="subcellular location">
    <subcellularLocation>
        <location evidence="1 14">Cell membrane</location>
        <topology evidence="1 14">Multi-pass membrane protein</topology>
    </subcellularLocation>
</comment>
<evidence type="ECO:0000256" key="7">
    <source>
        <dbReference type="ARBA" id="ARBA00022989"/>
    </source>
</evidence>
<evidence type="ECO:0000256" key="3">
    <source>
        <dbReference type="ARBA" id="ARBA00022448"/>
    </source>
</evidence>
<keyword evidence="5 14" id="KW-0812">Transmembrane</keyword>
<keyword evidence="10 14" id="KW-0472">Membrane</keyword>
<dbReference type="InterPro" id="IPR018212">
    <property type="entry name" value="Na/solute_symporter_CS"/>
</dbReference>
<proteinExistence type="inferred from homology"/>
<name>A0ABV8TVJ1_9ACTN</name>
<keyword evidence="11 14" id="KW-0739">Sodium transport</keyword>
<feature type="transmembrane region" description="Helical" evidence="14">
    <location>
        <begin position="6"/>
        <end position="27"/>
    </location>
</feature>
<keyword evidence="8 14" id="KW-0915">Sodium</keyword>
<dbReference type="InterPro" id="IPR001734">
    <property type="entry name" value="Na/solute_symporter"/>
</dbReference>
<dbReference type="Gene3D" id="1.20.1730.10">
    <property type="entry name" value="Sodium/glucose cotransporter"/>
    <property type="match status" value="1"/>
</dbReference>
<dbReference type="CDD" id="cd11475">
    <property type="entry name" value="SLC5sbd_PutP"/>
    <property type="match status" value="1"/>
</dbReference>
<evidence type="ECO:0000313" key="16">
    <source>
        <dbReference type="Proteomes" id="UP001595823"/>
    </source>
</evidence>
<feature type="transmembrane region" description="Helical" evidence="14">
    <location>
        <begin position="77"/>
        <end position="95"/>
    </location>
</feature>
<comment type="catalytic activity">
    <reaction evidence="12">
        <text>L-proline(in) + Na(+)(in) = L-proline(out) + Na(+)(out)</text>
        <dbReference type="Rhea" id="RHEA:28967"/>
        <dbReference type="ChEBI" id="CHEBI:29101"/>
        <dbReference type="ChEBI" id="CHEBI:60039"/>
    </reaction>
</comment>
<keyword evidence="14" id="KW-0029">Amino-acid transport</keyword>
<evidence type="ECO:0000256" key="2">
    <source>
        <dbReference type="ARBA" id="ARBA00006434"/>
    </source>
</evidence>
<keyword evidence="16" id="KW-1185">Reference proteome</keyword>
<feature type="transmembrane region" description="Helical" evidence="14">
    <location>
        <begin position="379"/>
        <end position="398"/>
    </location>
</feature>
<feature type="transmembrane region" description="Helical" evidence="14">
    <location>
        <begin position="125"/>
        <end position="144"/>
    </location>
</feature>
<accession>A0ABV8TVJ1</accession>
<evidence type="ECO:0000256" key="4">
    <source>
        <dbReference type="ARBA" id="ARBA00022475"/>
    </source>
</evidence>
<dbReference type="InterPro" id="IPR038377">
    <property type="entry name" value="Na/Glc_symporter_sf"/>
</dbReference>
<feature type="transmembrane region" description="Helical" evidence="14">
    <location>
        <begin position="404"/>
        <end position="426"/>
    </location>
</feature>
<keyword evidence="7 14" id="KW-1133">Transmembrane helix</keyword>
<dbReference type="NCBIfam" id="TIGR02121">
    <property type="entry name" value="Na_Pro_sym"/>
    <property type="match status" value="1"/>
</dbReference>
<feature type="transmembrane region" description="Helical" evidence="14">
    <location>
        <begin position="193"/>
        <end position="211"/>
    </location>
</feature>
<feature type="transmembrane region" description="Helical" evidence="14">
    <location>
        <begin position="472"/>
        <end position="491"/>
    </location>
</feature>
<dbReference type="PROSITE" id="PS50283">
    <property type="entry name" value="NA_SOLUT_SYMP_3"/>
    <property type="match status" value="1"/>
</dbReference>
<evidence type="ECO:0000256" key="9">
    <source>
        <dbReference type="ARBA" id="ARBA00023065"/>
    </source>
</evidence>
<gene>
    <name evidence="15" type="primary">putP</name>
    <name evidence="15" type="ORF">ACFPET_06210</name>
</gene>
<organism evidence="15 16">
    <name type="scientific">Salininema proteolyticum</name>
    <dbReference type="NCBI Taxonomy" id="1607685"/>
    <lineage>
        <taxon>Bacteria</taxon>
        <taxon>Bacillati</taxon>
        <taxon>Actinomycetota</taxon>
        <taxon>Actinomycetes</taxon>
        <taxon>Glycomycetales</taxon>
        <taxon>Glycomycetaceae</taxon>
        <taxon>Salininema</taxon>
    </lineage>
</organism>
<keyword evidence="6 14" id="KW-0769">Symport</keyword>
<sequence length="509" mass="54056">MFDLSVPILSTFIVYLIGMIAIGAWLYRRSNSLSDYALGGRSLGPTTAALSAQASDMSGWLLMGLPGAVYASGIGNIWMAGGLALGSYLNWLIVAGRLRTFTQRLGDSVSLSAYFEARFQDRTSLLRLISAAVILVFFTVYVASGLVAGGKLFNSIFGVDAKTAIAVSVVVIVVYTFLGGFLAVSITDAVQGILMFFALLLVPLLVVWQTGGFGEVFSELQLLNPDILNARRSIEIVDGSWLTSGTTLGAIGIVSLAAWGFGYFGQPHILARFMGIKSAAHVPAARRIGTTWIVVTLAAAVFIGLVGILYFDQPLEDPEMVFVALTTDLFPPIIAGIILSAVLAAIMSTADSQLLVSSTTVTEDFYRRYFRRDASDSELLWVGRFSVVGVALVAYLLTLTNNDSVLGIVSYAWAGFGAAFGPVIVASLYWKRMTWVGALAGMVLGAATVITWEQLGAMETPPNAIFADLYSIIPGLVAAVLGIAIGSLFGAKPEVDLTPYDPKAEEAAA</sequence>
<comment type="similarity">
    <text evidence="2 13">Belongs to the sodium:solute symporter (SSF) (TC 2.A.21) family.</text>
</comment>
<dbReference type="Pfam" id="PF00474">
    <property type="entry name" value="SSF"/>
    <property type="match status" value="1"/>
</dbReference>
<dbReference type="InterPro" id="IPR011851">
    <property type="entry name" value="Na/Pro_symporter"/>
</dbReference>
<feature type="transmembrane region" description="Helical" evidence="14">
    <location>
        <begin position="433"/>
        <end position="452"/>
    </location>
</feature>
<keyword evidence="3 14" id="KW-0813">Transport</keyword>
<comment type="caution">
    <text evidence="15">The sequence shown here is derived from an EMBL/GenBank/DDBJ whole genome shotgun (WGS) entry which is preliminary data.</text>
</comment>
<feature type="transmembrane region" description="Helical" evidence="14">
    <location>
        <begin position="164"/>
        <end position="186"/>
    </location>
</feature>
<dbReference type="EMBL" id="JBHSDK010000009">
    <property type="protein sequence ID" value="MFC4334786.1"/>
    <property type="molecule type" value="Genomic_DNA"/>
</dbReference>
<dbReference type="NCBIfam" id="TIGR00813">
    <property type="entry name" value="sss"/>
    <property type="match status" value="1"/>
</dbReference>
<evidence type="ECO:0000256" key="10">
    <source>
        <dbReference type="ARBA" id="ARBA00023136"/>
    </source>
</evidence>
<evidence type="ECO:0000256" key="5">
    <source>
        <dbReference type="ARBA" id="ARBA00022692"/>
    </source>
</evidence>
<evidence type="ECO:0000313" key="15">
    <source>
        <dbReference type="EMBL" id="MFC4334786.1"/>
    </source>
</evidence>
<dbReference type="PANTHER" id="PTHR48086">
    <property type="entry name" value="SODIUM/PROLINE SYMPORTER-RELATED"/>
    <property type="match status" value="1"/>
</dbReference>
<evidence type="ECO:0000256" key="11">
    <source>
        <dbReference type="ARBA" id="ARBA00023201"/>
    </source>
</evidence>
<evidence type="ECO:0000256" key="12">
    <source>
        <dbReference type="ARBA" id="ARBA00033708"/>
    </source>
</evidence>
<dbReference type="RefSeq" id="WP_380618822.1">
    <property type="nucleotide sequence ID" value="NZ_JBHSDK010000009.1"/>
</dbReference>
<dbReference type="PROSITE" id="PS00457">
    <property type="entry name" value="NA_SOLUT_SYMP_2"/>
    <property type="match status" value="1"/>
</dbReference>
<feature type="transmembrane region" description="Helical" evidence="14">
    <location>
        <begin position="329"/>
        <end position="347"/>
    </location>
</feature>
<feature type="transmembrane region" description="Helical" evidence="14">
    <location>
        <begin position="241"/>
        <end position="264"/>
    </location>
</feature>
<dbReference type="InterPro" id="IPR050277">
    <property type="entry name" value="Sodium:Solute_Symporter"/>
</dbReference>
<feature type="transmembrane region" description="Helical" evidence="14">
    <location>
        <begin position="285"/>
        <end position="309"/>
    </location>
</feature>
<keyword evidence="4 14" id="KW-1003">Cell membrane</keyword>
<protein>
    <recommendedName>
        <fullName evidence="14">Sodium/proline symporter</fullName>
    </recommendedName>
    <alternativeName>
        <fullName evidence="14">Proline permease</fullName>
    </alternativeName>
</protein>
<dbReference type="PANTHER" id="PTHR48086:SF3">
    <property type="entry name" value="SODIUM_PROLINE SYMPORTER"/>
    <property type="match status" value="1"/>
</dbReference>
<comment type="function">
    <text evidence="14">Catalyzes the sodium-dependent uptake of extracellular L-proline.</text>
</comment>